<feature type="transmembrane region" description="Helical" evidence="1">
    <location>
        <begin position="379"/>
        <end position="399"/>
    </location>
</feature>
<evidence type="ECO:0000313" key="3">
    <source>
        <dbReference type="EMBL" id="TFC97909.1"/>
    </source>
</evidence>
<protein>
    <recommendedName>
        <fullName evidence="2">EccD-like transmembrane domain-containing protein</fullName>
    </recommendedName>
</protein>
<keyword evidence="1" id="KW-0812">Transmembrane</keyword>
<proteinExistence type="predicted"/>
<name>A0ABY2IZ64_9MICO</name>
<feature type="transmembrane region" description="Helical" evidence="1">
    <location>
        <begin position="114"/>
        <end position="132"/>
    </location>
</feature>
<evidence type="ECO:0000256" key="1">
    <source>
        <dbReference type="SAM" id="Phobius"/>
    </source>
</evidence>
<feature type="transmembrane region" description="Helical" evidence="1">
    <location>
        <begin position="419"/>
        <end position="438"/>
    </location>
</feature>
<feature type="transmembrane region" description="Helical" evidence="1">
    <location>
        <begin position="250"/>
        <end position="270"/>
    </location>
</feature>
<evidence type="ECO:0000313" key="4">
    <source>
        <dbReference type="Proteomes" id="UP000298355"/>
    </source>
</evidence>
<dbReference type="Pfam" id="PF08817">
    <property type="entry name" value="YukD"/>
    <property type="match status" value="1"/>
</dbReference>
<feature type="transmembrane region" description="Helical" evidence="1">
    <location>
        <begin position="138"/>
        <end position="157"/>
    </location>
</feature>
<feature type="transmembrane region" description="Helical" evidence="1">
    <location>
        <begin position="224"/>
        <end position="244"/>
    </location>
</feature>
<sequence>MNDFTRLTVIGTTRKAELVVPSDEAIGALLPRLLDLLEEPGGPIARPLTLSRSTGEQLDLSLTAGQQLVEDGECLRLLRLDAAPPSPSVADVTDVVAESLTDRNDLWSAGHRRAIGAAGIAAAALLAGLSVTGAAETGAIAVLAGTIGVLLLAAVISGRLAARWIATGCTAAALGLTLPLGLALSVALPVPGAPLLLGIVGYTALLGWVVLGLGAGAGLGVRSALWGASLGAPLAALPLVLIAAGVTVDGAVGVTGVVAAVACGMLPWYAMSAAGLTGLDDQVSGGRPKPRDAVLLTVTEAYRGLTWSTAAVALTLAPTGLFLALRPDNDWAVALGAAIAVVTALRTRAFPLAVLALLLWLAAGSIVLVGTLAQLSDRSWLPAAVLAVLALVGALAVGVDPSAHSRASLRRFGNFVEGLAVVALLPLLLGVFAVYAQLLGTF</sequence>
<dbReference type="InterPro" id="IPR044049">
    <property type="entry name" value="EccD_transm"/>
</dbReference>
<evidence type="ECO:0000259" key="2">
    <source>
        <dbReference type="Pfam" id="PF19053"/>
    </source>
</evidence>
<keyword evidence="1" id="KW-1133">Transmembrane helix</keyword>
<dbReference type="Pfam" id="PF19053">
    <property type="entry name" value="EccD"/>
    <property type="match status" value="1"/>
</dbReference>
<feature type="transmembrane region" description="Helical" evidence="1">
    <location>
        <begin position="354"/>
        <end position="373"/>
    </location>
</feature>
<dbReference type="Proteomes" id="UP000298355">
    <property type="component" value="Unassembled WGS sequence"/>
</dbReference>
<reference evidence="3 4" key="1">
    <citation type="submission" date="2019-03" db="EMBL/GenBank/DDBJ databases">
        <title>Genomics of glacier-inhabiting Cryobacterium strains.</title>
        <authorList>
            <person name="Liu Q."/>
            <person name="Xin Y.-H."/>
        </authorList>
    </citation>
    <scope>NUCLEOTIDE SEQUENCE [LARGE SCALE GENOMIC DNA]</scope>
    <source>
        <strain evidence="3 4">TMT4-23</strain>
    </source>
</reference>
<dbReference type="Gene3D" id="3.10.20.90">
    <property type="entry name" value="Phosphatidylinositol 3-kinase Catalytic Subunit, Chain A, domain 1"/>
    <property type="match status" value="1"/>
</dbReference>
<feature type="domain" description="EccD-like transmembrane" evidence="2">
    <location>
        <begin position="115"/>
        <end position="439"/>
    </location>
</feature>
<organism evidence="3 4">
    <name type="scientific">Cryobacterium breve</name>
    <dbReference type="NCBI Taxonomy" id="1259258"/>
    <lineage>
        <taxon>Bacteria</taxon>
        <taxon>Bacillati</taxon>
        <taxon>Actinomycetota</taxon>
        <taxon>Actinomycetes</taxon>
        <taxon>Micrococcales</taxon>
        <taxon>Microbacteriaceae</taxon>
        <taxon>Cryobacterium</taxon>
    </lineage>
</organism>
<dbReference type="RefSeq" id="WP_134363453.1">
    <property type="nucleotide sequence ID" value="NZ_SOGJ01000022.1"/>
</dbReference>
<gene>
    <name evidence="3" type="ORF">E3O65_09290</name>
</gene>
<keyword evidence="4" id="KW-1185">Reference proteome</keyword>
<keyword evidence="1" id="KW-0472">Membrane</keyword>
<feature type="transmembrane region" description="Helical" evidence="1">
    <location>
        <begin position="164"/>
        <end position="188"/>
    </location>
</feature>
<comment type="caution">
    <text evidence="3">The sequence shown here is derived from an EMBL/GenBank/DDBJ whole genome shotgun (WGS) entry which is preliminary data.</text>
</comment>
<feature type="transmembrane region" description="Helical" evidence="1">
    <location>
        <begin position="194"/>
        <end position="217"/>
    </location>
</feature>
<dbReference type="InterPro" id="IPR024962">
    <property type="entry name" value="YukD-like"/>
</dbReference>
<dbReference type="EMBL" id="SOGJ01000022">
    <property type="protein sequence ID" value="TFC97909.1"/>
    <property type="molecule type" value="Genomic_DNA"/>
</dbReference>
<accession>A0ABY2IZ64</accession>